<accession>A0A7J7IG33</accession>
<dbReference type="EMBL" id="VWRR01000012">
    <property type="protein sequence ID" value="KAF6002066.1"/>
    <property type="molecule type" value="Genomic_DNA"/>
</dbReference>
<keyword evidence="3" id="KW-1185">Reference proteome</keyword>
<protein>
    <submittedName>
        <fullName evidence="2">Uncharacterized protein</fullName>
    </submittedName>
</protein>
<gene>
    <name evidence="2" type="ORF">F1559_004132</name>
</gene>
<dbReference type="Proteomes" id="UP000530660">
    <property type="component" value="Unassembled WGS sequence"/>
</dbReference>
<evidence type="ECO:0000313" key="3">
    <source>
        <dbReference type="Proteomes" id="UP000530660"/>
    </source>
</evidence>
<reference evidence="2 3" key="1">
    <citation type="journal article" date="2020" name="J. Phycol.">
        <title>Comparative genome analysis reveals Cyanidiococcus gen. nov., a new extremophilic red algal genus sister to Cyanidioschyzon (Cyanidioschyzonaceae, Rhodophyta).</title>
        <authorList>
            <person name="Liu S.-L."/>
            <person name="Chiang Y.-R."/>
            <person name="Yoon H.S."/>
            <person name="Fu H.-Y."/>
        </authorList>
    </citation>
    <scope>NUCLEOTIDE SEQUENCE [LARGE SCALE GENOMIC DNA]</scope>
    <source>
        <strain evidence="2 3">THAL066</strain>
    </source>
</reference>
<evidence type="ECO:0000256" key="1">
    <source>
        <dbReference type="SAM" id="MobiDB-lite"/>
    </source>
</evidence>
<feature type="region of interest" description="Disordered" evidence="1">
    <location>
        <begin position="1"/>
        <end position="35"/>
    </location>
</feature>
<sequence>MAPDGVPTSSIERKMLRADGGDRETSQADGDDCQHERYDAHSGSIWISHIPTGACLGRIRARLDSLDERRALSDVTAIYYHEDRNEIYTASRSGLVHRWSV</sequence>
<comment type="caution">
    <text evidence="2">The sequence shown here is derived from an EMBL/GenBank/DDBJ whole genome shotgun (WGS) entry which is preliminary data.</text>
</comment>
<name>A0A7J7IG33_9RHOD</name>
<organism evidence="2 3">
    <name type="scientific">Cyanidiococcus yangmingshanensis</name>
    <dbReference type="NCBI Taxonomy" id="2690220"/>
    <lineage>
        <taxon>Eukaryota</taxon>
        <taxon>Rhodophyta</taxon>
        <taxon>Bangiophyceae</taxon>
        <taxon>Cyanidiales</taxon>
        <taxon>Cyanidiaceae</taxon>
        <taxon>Cyanidiococcus</taxon>
    </lineage>
</organism>
<dbReference type="OrthoDB" id="336008at2759"/>
<dbReference type="AlphaFoldDB" id="A0A7J7IG33"/>
<feature type="compositionally biased region" description="Basic and acidic residues" evidence="1">
    <location>
        <begin position="11"/>
        <end position="35"/>
    </location>
</feature>
<evidence type="ECO:0000313" key="2">
    <source>
        <dbReference type="EMBL" id="KAF6002066.1"/>
    </source>
</evidence>
<proteinExistence type="predicted"/>